<organism evidence="10 11">
    <name type="scientific">Botryotinia fuckeliana (strain T4)</name>
    <name type="common">Noble rot fungus</name>
    <name type="synonym">Botrytis cinerea</name>
    <dbReference type="NCBI Taxonomy" id="999810"/>
    <lineage>
        <taxon>Eukaryota</taxon>
        <taxon>Fungi</taxon>
        <taxon>Dikarya</taxon>
        <taxon>Ascomycota</taxon>
        <taxon>Pezizomycotina</taxon>
        <taxon>Leotiomycetes</taxon>
        <taxon>Helotiales</taxon>
        <taxon>Sclerotiniaceae</taxon>
        <taxon>Botrytis</taxon>
    </lineage>
</organism>
<evidence type="ECO:0000256" key="9">
    <source>
        <dbReference type="ARBA" id="ARBA00047870"/>
    </source>
</evidence>
<evidence type="ECO:0000256" key="5">
    <source>
        <dbReference type="ARBA" id="ARBA00023015"/>
    </source>
</evidence>
<dbReference type="GO" id="GO:0005634">
    <property type="term" value="C:nucleus"/>
    <property type="evidence" value="ECO:0007669"/>
    <property type="project" value="UniProtKB-SubCell"/>
</dbReference>
<reference evidence="11" key="1">
    <citation type="journal article" date="2011" name="PLoS Genet.">
        <title>Genomic analysis of the necrotrophic fungal pathogens Sclerotinia sclerotiorum and Botrytis cinerea.</title>
        <authorList>
            <person name="Amselem J."/>
            <person name="Cuomo C.A."/>
            <person name="van Kan J.A."/>
            <person name="Viaud M."/>
            <person name="Benito E.P."/>
            <person name="Couloux A."/>
            <person name="Coutinho P.M."/>
            <person name="de Vries R.P."/>
            <person name="Dyer P.S."/>
            <person name="Fillinger S."/>
            <person name="Fournier E."/>
            <person name="Gout L."/>
            <person name="Hahn M."/>
            <person name="Kohn L."/>
            <person name="Lapalu N."/>
            <person name="Plummer K.M."/>
            <person name="Pradier J.M."/>
            <person name="Quevillon E."/>
            <person name="Sharon A."/>
            <person name="Simon A."/>
            <person name="ten Have A."/>
            <person name="Tudzynski B."/>
            <person name="Tudzynski P."/>
            <person name="Wincker P."/>
            <person name="Andrew M."/>
            <person name="Anthouard V."/>
            <person name="Beever R.E."/>
            <person name="Beffa R."/>
            <person name="Benoit I."/>
            <person name="Bouzid O."/>
            <person name="Brault B."/>
            <person name="Chen Z."/>
            <person name="Choquer M."/>
            <person name="Collemare J."/>
            <person name="Cotton P."/>
            <person name="Danchin E.G."/>
            <person name="Da Silva C."/>
            <person name="Gautier A."/>
            <person name="Giraud C."/>
            <person name="Giraud T."/>
            <person name="Gonzalez C."/>
            <person name="Grossetete S."/>
            <person name="Guldener U."/>
            <person name="Henrissat B."/>
            <person name="Howlett B.J."/>
            <person name="Kodira C."/>
            <person name="Kretschmer M."/>
            <person name="Lappartient A."/>
            <person name="Leroch M."/>
            <person name="Levis C."/>
            <person name="Mauceli E."/>
            <person name="Neuveglise C."/>
            <person name="Oeser B."/>
            <person name="Pearson M."/>
            <person name="Poulain J."/>
            <person name="Poussereau N."/>
            <person name="Quesneville H."/>
            <person name="Rascle C."/>
            <person name="Schumacher J."/>
            <person name="Segurens B."/>
            <person name="Sexton A."/>
            <person name="Silva E."/>
            <person name="Sirven C."/>
            <person name="Soanes D.M."/>
            <person name="Talbot N.J."/>
            <person name="Templeton M."/>
            <person name="Yandava C."/>
            <person name="Yarden O."/>
            <person name="Zeng Q."/>
            <person name="Rollins J.A."/>
            <person name="Lebrun M.H."/>
            <person name="Dickman M."/>
        </authorList>
    </citation>
    <scope>NUCLEOTIDE SEQUENCE [LARGE SCALE GENOMIC DNA]</scope>
    <source>
        <strain evidence="11">T4</strain>
    </source>
</reference>
<dbReference type="SUPFAM" id="SSF53335">
    <property type="entry name" value="S-adenosyl-L-methionine-dependent methyltransferases"/>
    <property type="match status" value="1"/>
</dbReference>
<keyword evidence="5" id="KW-0805">Transcription regulation</keyword>
<evidence type="ECO:0000313" key="11">
    <source>
        <dbReference type="Proteomes" id="UP000008177"/>
    </source>
</evidence>
<dbReference type="AlphaFoldDB" id="G2YX45"/>
<evidence type="ECO:0000256" key="6">
    <source>
        <dbReference type="ARBA" id="ARBA00023163"/>
    </source>
</evidence>
<keyword evidence="3" id="KW-0808">Transferase</keyword>
<evidence type="ECO:0000256" key="7">
    <source>
        <dbReference type="ARBA" id="ARBA00023242"/>
    </source>
</evidence>
<evidence type="ECO:0000256" key="3">
    <source>
        <dbReference type="ARBA" id="ARBA00022679"/>
    </source>
</evidence>
<accession>G2YX45</accession>
<dbReference type="PANTHER" id="PTHR43591">
    <property type="entry name" value="METHYLTRANSFERASE"/>
    <property type="match status" value="1"/>
</dbReference>
<dbReference type="Pfam" id="PF13489">
    <property type="entry name" value="Methyltransf_23"/>
    <property type="match status" value="1"/>
</dbReference>
<comment type="subcellular location">
    <subcellularLocation>
        <location evidence="1">Nucleus</location>
    </subcellularLocation>
</comment>
<dbReference type="STRING" id="999810.G2YX45"/>
<name>G2YX45_BOTF4</name>
<dbReference type="EMBL" id="FQ790359">
    <property type="protein sequence ID" value="CCD56283.1"/>
    <property type="molecule type" value="Genomic_DNA"/>
</dbReference>
<evidence type="ECO:0000256" key="4">
    <source>
        <dbReference type="ARBA" id="ARBA00022691"/>
    </source>
</evidence>
<keyword evidence="6" id="KW-0804">Transcription</keyword>
<dbReference type="PANTHER" id="PTHR43591:SF30">
    <property type="entry name" value="PROTEIN-METHIONINE METHYLTRANSFERASE LAEA"/>
    <property type="match status" value="1"/>
</dbReference>
<dbReference type="GO" id="GO:0008168">
    <property type="term" value="F:methyltransferase activity"/>
    <property type="evidence" value="ECO:0007669"/>
    <property type="project" value="UniProtKB-KW"/>
</dbReference>
<evidence type="ECO:0000256" key="2">
    <source>
        <dbReference type="ARBA" id="ARBA00022603"/>
    </source>
</evidence>
<dbReference type="InParanoid" id="G2YX45"/>
<dbReference type="eggNOG" id="ENOG502QQMC">
    <property type="taxonomic scope" value="Eukaryota"/>
</dbReference>
<evidence type="ECO:0008006" key="12">
    <source>
        <dbReference type="Google" id="ProtNLM"/>
    </source>
</evidence>
<gene>
    <name evidence="10" type="ORF">BofuT4_P148930.1</name>
</gene>
<dbReference type="Gene3D" id="3.40.50.150">
    <property type="entry name" value="Vaccinia Virus protein VP39"/>
    <property type="match status" value="1"/>
</dbReference>
<dbReference type="GO" id="GO:0032259">
    <property type="term" value="P:methylation"/>
    <property type="evidence" value="ECO:0007669"/>
    <property type="project" value="UniProtKB-KW"/>
</dbReference>
<proteinExistence type="inferred from homology"/>
<protein>
    <recommendedName>
        <fullName evidence="12">Secondary metabolism regulator LAE1</fullName>
    </recommendedName>
</protein>
<keyword evidence="4" id="KW-0949">S-adenosyl-L-methionine</keyword>
<evidence type="ECO:0000256" key="8">
    <source>
        <dbReference type="ARBA" id="ARBA00038158"/>
    </source>
</evidence>
<dbReference type="HOGENOM" id="CLU_010595_2_0_1"/>
<sequence length="400" mass="45695">MVVAMAMANNGIGLHRSLSPAPPAAFQEPPPDYTENGRLYHGLHKGKYMFPCDEDEKDRMDIFHKFFEVAMGGVLHSRNTTFTNNYDGPRILDLGTGTGIWAIDMADKYGSDMGTGEVLGLDLARIQPPTIPENLQFLQRDIESPWWGLEVESWDMVHIRLLSGSINSWPALYQKVRRYLKPQVGRFEQVEIDFTPRSDFGDIPADSALATWARNLFEATRRNFRPLAYNTEIRAMLQKEEFLDIQEEVIRIPLNPWPDDPQEKDVARWYNLALTQGLEAMTLGPMHRIYGWTKDDVTRLITEVRRDICNRKIRAYNNLHVWTARAPDVEGRGRTEAYTKCGGHYHGLARVQTQQTVAPKISGQACLKRSGNGLHEALVKLRGAARHEPDNSWTACYRIW</sequence>
<dbReference type="OrthoDB" id="2013972at2759"/>
<comment type="similarity">
    <text evidence="8">Belongs to the methyltransferase superfamily. LaeA methyltransferase family.</text>
</comment>
<dbReference type="InterPro" id="IPR029063">
    <property type="entry name" value="SAM-dependent_MTases_sf"/>
</dbReference>
<dbReference type="Proteomes" id="UP000008177">
    <property type="component" value="Unplaced contigs"/>
</dbReference>
<keyword evidence="7" id="KW-0539">Nucleus</keyword>
<keyword evidence="2" id="KW-0489">Methyltransferase</keyword>
<comment type="catalytic activity">
    <reaction evidence="9">
        <text>L-methionyl-[protein] + S-adenosyl-L-methionine = S-methyl-L-methionyl-[protein] + S-adenosyl-L-homocysteine</text>
        <dbReference type="Rhea" id="RHEA:60560"/>
        <dbReference type="Rhea" id="RHEA-COMP:12313"/>
        <dbReference type="Rhea" id="RHEA-COMP:15592"/>
        <dbReference type="ChEBI" id="CHEBI:16044"/>
        <dbReference type="ChEBI" id="CHEBI:57856"/>
        <dbReference type="ChEBI" id="CHEBI:59789"/>
        <dbReference type="ChEBI" id="CHEBI:142742"/>
    </reaction>
    <physiologicalReaction direction="left-to-right" evidence="9">
        <dbReference type="Rhea" id="RHEA:60561"/>
    </physiologicalReaction>
</comment>
<dbReference type="CDD" id="cd02440">
    <property type="entry name" value="AdoMet_MTases"/>
    <property type="match status" value="1"/>
</dbReference>
<evidence type="ECO:0000313" key="10">
    <source>
        <dbReference type="EMBL" id="CCD56283.1"/>
    </source>
</evidence>
<evidence type="ECO:0000256" key="1">
    <source>
        <dbReference type="ARBA" id="ARBA00004123"/>
    </source>
</evidence>